<protein>
    <submittedName>
        <fullName evidence="1">Uncharacterized protein</fullName>
    </submittedName>
</protein>
<keyword evidence="2" id="KW-1185">Reference proteome</keyword>
<name>A0A4D6LCT7_VIGUN</name>
<organism evidence="1 2">
    <name type="scientific">Vigna unguiculata</name>
    <name type="common">Cowpea</name>
    <dbReference type="NCBI Taxonomy" id="3917"/>
    <lineage>
        <taxon>Eukaryota</taxon>
        <taxon>Viridiplantae</taxon>
        <taxon>Streptophyta</taxon>
        <taxon>Embryophyta</taxon>
        <taxon>Tracheophyta</taxon>
        <taxon>Spermatophyta</taxon>
        <taxon>Magnoliopsida</taxon>
        <taxon>eudicotyledons</taxon>
        <taxon>Gunneridae</taxon>
        <taxon>Pentapetalae</taxon>
        <taxon>rosids</taxon>
        <taxon>fabids</taxon>
        <taxon>Fabales</taxon>
        <taxon>Fabaceae</taxon>
        <taxon>Papilionoideae</taxon>
        <taxon>50 kb inversion clade</taxon>
        <taxon>NPAAA clade</taxon>
        <taxon>indigoferoid/millettioid clade</taxon>
        <taxon>Phaseoleae</taxon>
        <taxon>Vigna</taxon>
    </lineage>
</organism>
<dbReference type="EMBL" id="CP039347">
    <property type="protein sequence ID" value="QCD86300.1"/>
    <property type="molecule type" value="Genomic_DNA"/>
</dbReference>
<gene>
    <name evidence="1" type="ORF">DEO72_LG3g821</name>
</gene>
<reference evidence="1 2" key="1">
    <citation type="submission" date="2019-04" db="EMBL/GenBank/DDBJ databases">
        <title>An improved genome assembly and genetic linkage map for asparagus bean, Vigna unguiculata ssp. sesquipedialis.</title>
        <authorList>
            <person name="Xia Q."/>
            <person name="Zhang R."/>
            <person name="Dong Y."/>
        </authorList>
    </citation>
    <scope>NUCLEOTIDE SEQUENCE [LARGE SCALE GENOMIC DNA]</scope>
    <source>
        <tissue evidence="1">Leaf</tissue>
    </source>
</reference>
<evidence type="ECO:0000313" key="2">
    <source>
        <dbReference type="Proteomes" id="UP000501690"/>
    </source>
</evidence>
<sequence length="100" mass="11064">MVPPGDDSGAGRLVGRWCPPGGSGTNFMCVSGSSTWCHGEMLWQGYSHVWTIRWWPVVRGASRHSCSEDRSLFSPKGYRDDRRLKASVGYEGGKRKGEVC</sequence>
<evidence type="ECO:0000313" key="1">
    <source>
        <dbReference type="EMBL" id="QCD86300.1"/>
    </source>
</evidence>
<proteinExistence type="predicted"/>
<dbReference type="AlphaFoldDB" id="A0A4D6LCT7"/>
<dbReference type="Proteomes" id="UP000501690">
    <property type="component" value="Linkage Group LG3"/>
</dbReference>
<accession>A0A4D6LCT7</accession>